<evidence type="ECO:0000256" key="3">
    <source>
        <dbReference type="ARBA" id="ARBA00022833"/>
    </source>
</evidence>
<evidence type="ECO:0000313" key="6">
    <source>
        <dbReference type="EMBL" id="KAK4766800.1"/>
    </source>
</evidence>
<dbReference type="PROSITE" id="PS50089">
    <property type="entry name" value="ZF_RING_2"/>
    <property type="match status" value="1"/>
</dbReference>
<keyword evidence="1" id="KW-0479">Metal-binding</keyword>
<dbReference type="PANTHER" id="PTHR45931:SF16">
    <property type="entry name" value="RING_U-BOX SUPERFAMILY PROTEIN"/>
    <property type="match status" value="1"/>
</dbReference>
<feature type="domain" description="RING-type" evidence="5">
    <location>
        <begin position="184"/>
        <end position="246"/>
    </location>
</feature>
<dbReference type="InterPro" id="IPR001841">
    <property type="entry name" value="Znf_RING"/>
</dbReference>
<dbReference type="Gene3D" id="3.30.40.10">
    <property type="entry name" value="Zinc/RING finger domain, C3HC4 (zinc finger)"/>
    <property type="match status" value="1"/>
</dbReference>
<evidence type="ECO:0000256" key="4">
    <source>
        <dbReference type="PROSITE-ProRule" id="PRU00175"/>
    </source>
</evidence>
<evidence type="ECO:0000256" key="2">
    <source>
        <dbReference type="ARBA" id="ARBA00022771"/>
    </source>
</evidence>
<dbReference type="InterPro" id="IPR051834">
    <property type="entry name" value="RING_finger_E3_ligase"/>
</dbReference>
<organism evidence="6 7">
    <name type="scientific">Trapa incisa</name>
    <dbReference type="NCBI Taxonomy" id="236973"/>
    <lineage>
        <taxon>Eukaryota</taxon>
        <taxon>Viridiplantae</taxon>
        <taxon>Streptophyta</taxon>
        <taxon>Embryophyta</taxon>
        <taxon>Tracheophyta</taxon>
        <taxon>Spermatophyta</taxon>
        <taxon>Magnoliopsida</taxon>
        <taxon>eudicotyledons</taxon>
        <taxon>Gunneridae</taxon>
        <taxon>Pentapetalae</taxon>
        <taxon>rosids</taxon>
        <taxon>malvids</taxon>
        <taxon>Myrtales</taxon>
        <taxon>Lythraceae</taxon>
        <taxon>Trapa</taxon>
    </lineage>
</organism>
<dbReference type="InterPro" id="IPR013083">
    <property type="entry name" value="Znf_RING/FYVE/PHD"/>
</dbReference>
<sequence>MSYTTFNLHAWISPSNIDDQDEELILFSIKYVKSTQILVLDKEGDVKLERTNENYINEIINKYYDISQLTDFDSLFIGSEFTSLIEDIVPELWVEETAEQLAHTTNMLGNMLSNVNEEPLQVNINIDTVTVVQPQHGSHPTLVDYFHKKYANMKRSYAGTVYDRTIPFCSTELWLNEVEDDECCSICLKEFINGDGDGDGNDDSDDNDDSDSYSTKNIIRLPCSHKYHKRCISKWVKVNYVCPLCRFKIDDLVVVYPPVMKKPSNL</sequence>
<proteinExistence type="predicted"/>
<dbReference type="EMBL" id="JAXIOK010000007">
    <property type="protein sequence ID" value="KAK4766800.1"/>
    <property type="molecule type" value="Genomic_DNA"/>
</dbReference>
<dbReference type="SMART" id="SM00184">
    <property type="entry name" value="RING"/>
    <property type="match status" value="1"/>
</dbReference>
<name>A0AAN7KH70_9MYRT</name>
<keyword evidence="7" id="KW-1185">Reference proteome</keyword>
<evidence type="ECO:0000256" key="1">
    <source>
        <dbReference type="ARBA" id="ARBA00022723"/>
    </source>
</evidence>
<dbReference type="AlphaFoldDB" id="A0AAN7KH70"/>
<gene>
    <name evidence="6" type="ORF">SAY87_008442</name>
</gene>
<dbReference type="GO" id="GO:0061630">
    <property type="term" value="F:ubiquitin protein ligase activity"/>
    <property type="evidence" value="ECO:0007669"/>
    <property type="project" value="TreeGrafter"/>
</dbReference>
<reference evidence="6 7" key="1">
    <citation type="journal article" date="2023" name="Hortic Res">
        <title>Pangenome of water caltrop reveals structural variations and asymmetric subgenome divergence after allopolyploidization.</title>
        <authorList>
            <person name="Zhang X."/>
            <person name="Chen Y."/>
            <person name="Wang L."/>
            <person name="Yuan Y."/>
            <person name="Fang M."/>
            <person name="Shi L."/>
            <person name="Lu R."/>
            <person name="Comes H.P."/>
            <person name="Ma Y."/>
            <person name="Chen Y."/>
            <person name="Huang G."/>
            <person name="Zhou Y."/>
            <person name="Zheng Z."/>
            <person name="Qiu Y."/>
        </authorList>
    </citation>
    <scope>NUCLEOTIDE SEQUENCE [LARGE SCALE GENOMIC DNA]</scope>
    <source>
        <tissue evidence="6">Roots</tissue>
    </source>
</reference>
<comment type="caution">
    <text evidence="6">The sequence shown here is derived from an EMBL/GenBank/DDBJ whole genome shotgun (WGS) entry which is preliminary data.</text>
</comment>
<keyword evidence="2 4" id="KW-0863">Zinc-finger</keyword>
<dbReference type="GO" id="GO:0005634">
    <property type="term" value="C:nucleus"/>
    <property type="evidence" value="ECO:0007669"/>
    <property type="project" value="TreeGrafter"/>
</dbReference>
<dbReference type="PANTHER" id="PTHR45931">
    <property type="entry name" value="SI:CH211-59O9.10"/>
    <property type="match status" value="1"/>
</dbReference>
<keyword evidence="3" id="KW-0862">Zinc</keyword>
<dbReference type="SUPFAM" id="SSF57850">
    <property type="entry name" value="RING/U-box"/>
    <property type="match status" value="1"/>
</dbReference>
<dbReference type="GO" id="GO:0008270">
    <property type="term" value="F:zinc ion binding"/>
    <property type="evidence" value="ECO:0007669"/>
    <property type="project" value="UniProtKB-KW"/>
</dbReference>
<dbReference type="Pfam" id="PF13639">
    <property type="entry name" value="zf-RING_2"/>
    <property type="match status" value="1"/>
</dbReference>
<accession>A0AAN7KH70</accession>
<protein>
    <recommendedName>
        <fullName evidence="5">RING-type domain-containing protein</fullName>
    </recommendedName>
</protein>
<evidence type="ECO:0000259" key="5">
    <source>
        <dbReference type="PROSITE" id="PS50089"/>
    </source>
</evidence>
<evidence type="ECO:0000313" key="7">
    <source>
        <dbReference type="Proteomes" id="UP001345219"/>
    </source>
</evidence>
<dbReference type="Proteomes" id="UP001345219">
    <property type="component" value="Chromosome 7"/>
</dbReference>
<dbReference type="GO" id="GO:0006511">
    <property type="term" value="P:ubiquitin-dependent protein catabolic process"/>
    <property type="evidence" value="ECO:0007669"/>
    <property type="project" value="TreeGrafter"/>
</dbReference>